<protein>
    <submittedName>
        <fullName evidence="2">Uncharacterized protein</fullName>
    </submittedName>
</protein>
<name>A0A195BWA3_9HYME</name>
<dbReference type="Proteomes" id="UP000078540">
    <property type="component" value="Unassembled WGS sequence"/>
</dbReference>
<accession>A0A195BWA3</accession>
<sequence length="117" mass="13645">MKEVKDVLKRKRLRSKAKERQAPRPPHHATVMIAAGARRGEARRDETRRDETKRDETRRERERAKSKRAELSQAERAARKVPSLVDSFDLLLFLVVTMADDEVLFDDVYELCEIIGK</sequence>
<dbReference type="EMBL" id="KQ976403">
    <property type="protein sequence ID" value="KYM92248.1"/>
    <property type="molecule type" value="Genomic_DNA"/>
</dbReference>
<proteinExistence type="predicted"/>
<organism evidence="2 3">
    <name type="scientific">Atta colombica</name>
    <dbReference type="NCBI Taxonomy" id="520822"/>
    <lineage>
        <taxon>Eukaryota</taxon>
        <taxon>Metazoa</taxon>
        <taxon>Ecdysozoa</taxon>
        <taxon>Arthropoda</taxon>
        <taxon>Hexapoda</taxon>
        <taxon>Insecta</taxon>
        <taxon>Pterygota</taxon>
        <taxon>Neoptera</taxon>
        <taxon>Endopterygota</taxon>
        <taxon>Hymenoptera</taxon>
        <taxon>Apocrita</taxon>
        <taxon>Aculeata</taxon>
        <taxon>Formicoidea</taxon>
        <taxon>Formicidae</taxon>
        <taxon>Myrmicinae</taxon>
        <taxon>Atta</taxon>
    </lineage>
</organism>
<reference evidence="2 3" key="1">
    <citation type="submission" date="2015-09" db="EMBL/GenBank/DDBJ databases">
        <title>Atta colombica WGS genome.</title>
        <authorList>
            <person name="Nygaard S."/>
            <person name="Hu H."/>
            <person name="Boomsma J."/>
            <person name="Zhang G."/>
        </authorList>
    </citation>
    <scope>NUCLEOTIDE SEQUENCE [LARGE SCALE GENOMIC DNA]</scope>
    <source>
        <strain evidence="2">Treedump-2</strain>
        <tissue evidence="2">Whole body</tissue>
    </source>
</reference>
<evidence type="ECO:0000256" key="1">
    <source>
        <dbReference type="SAM" id="MobiDB-lite"/>
    </source>
</evidence>
<evidence type="ECO:0000313" key="3">
    <source>
        <dbReference type="Proteomes" id="UP000078540"/>
    </source>
</evidence>
<evidence type="ECO:0000313" key="2">
    <source>
        <dbReference type="EMBL" id="KYM92248.1"/>
    </source>
</evidence>
<feature type="compositionally biased region" description="Basic and acidic residues" evidence="1">
    <location>
        <begin position="38"/>
        <end position="70"/>
    </location>
</feature>
<dbReference type="AlphaFoldDB" id="A0A195BWA3"/>
<feature type="region of interest" description="Disordered" evidence="1">
    <location>
        <begin position="1"/>
        <end position="76"/>
    </location>
</feature>
<gene>
    <name evidence="2" type="ORF">ALC53_01311</name>
</gene>
<keyword evidence="3" id="KW-1185">Reference proteome</keyword>